<evidence type="ECO:0000313" key="3">
    <source>
        <dbReference type="Proteomes" id="UP000664554"/>
    </source>
</evidence>
<feature type="compositionally biased region" description="Low complexity" evidence="1">
    <location>
        <begin position="172"/>
        <end position="186"/>
    </location>
</feature>
<comment type="caution">
    <text evidence="2">The sequence shown here is derived from an EMBL/GenBank/DDBJ whole genome shotgun (WGS) entry which is preliminary data.</text>
</comment>
<organism evidence="2 3">
    <name type="scientific">Psychrobacter coccoides</name>
    <dbReference type="NCBI Taxonomy" id="2818440"/>
    <lineage>
        <taxon>Bacteria</taxon>
        <taxon>Pseudomonadati</taxon>
        <taxon>Pseudomonadota</taxon>
        <taxon>Gammaproteobacteria</taxon>
        <taxon>Moraxellales</taxon>
        <taxon>Moraxellaceae</taxon>
        <taxon>Psychrobacter</taxon>
    </lineage>
</organism>
<keyword evidence="3" id="KW-1185">Reference proteome</keyword>
<feature type="region of interest" description="Disordered" evidence="1">
    <location>
        <begin position="152"/>
        <end position="186"/>
    </location>
</feature>
<sequence>MSSLEQDAQENQKKVLRIAIVGVRPADQIMIKGYLRVLLRLHVELEWVSAKHPQVDLFLISNDFRYAANIKILQGQRDKPVLYTSRTSTGEGELVDDRLILPLKSLHQLDAWLMSTVPVLSGDTEGDTLEPTSNEALVETDSDHQIATPDAHAATYGQDSSSRATDNHVLKSDTTQVGSSSSSAGSDQSVINFIQALHKKPAGLYQIVVDNQTIAIAEPSRARVWLRQSENVLVSPSSCHWQLSNYQGIQPPAADAQDLVQWLWRCAWGEVDPLLPLINDDILYQLSYWIKPVSAVKHSTHGNTKAINKSRRELLQVMNALEKAPCDVNELSRLASISVKNVKKIIAGLLFAGALKSEHYEHLDTSVSRSVHDKPHEVENAATSSVVVEPAATEPTENSTKQTALEALLERRARGEVSTLTTSSVINVPDDMANKETAKPSAAQQEKRGFLARLRQKLGL</sequence>
<evidence type="ECO:0000256" key="1">
    <source>
        <dbReference type="SAM" id="MobiDB-lite"/>
    </source>
</evidence>
<evidence type="ECO:0000313" key="2">
    <source>
        <dbReference type="EMBL" id="MBO1529994.1"/>
    </source>
</evidence>
<gene>
    <name evidence="2" type="ORF">J3492_02055</name>
</gene>
<reference evidence="2 3" key="1">
    <citation type="submission" date="2021-03" db="EMBL/GenBank/DDBJ databases">
        <authorList>
            <person name="Shang D.-D."/>
            <person name="Du Z.-J."/>
            <person name="Chen G.-J."/>
        </authorList>
    </citation>
    <scope>NUCLEOTIDE SEQUENCE [LARGE SCALE GENOMIC DNA]</scope>
    <source>
        <strain evidence="2 3">F1192</strain>
    </source>
</reference>
<dbReference type="RefSeq" id="WP_207989258.1">
    <property type="nucleotide sequence ID" value="NZ_JAGBKM010000002.1"/>
</dbReference>
<dbReference type="EMBL" id="JAGBKM010000002">
    <property type="protein sequence ID" value="MBO1529994.1"/>
    <property type="molecule type" value="Genomic_DNA"/>
</dbReference>
<accession>A0ABS3NLU5</accession>
<protein>
    <submittedName>
        <fullName evidence="2">Uncharacterized protein</fullName>
    </submittedName>
</protein>
<dbReference type="Proteomes" id="UP000664554">
    <property type="component" value="Unassembled WGS sequence"/>
</dbReference>
<proteinExistence type="predicted"/>
<name>A0ABS3NLU5_9GAMM</name>